<protein>
    <submittedName>
        <fullName evidence="1">Uncharacterized protein</fullName>
    </submittedName>
</protein>
<feature type="non-terminal residue" evidence="1">
    <location>
        <position position="1"/>
    </location>
</feature>
<reference evidence="1" key="1">
    <citation type="submission" date="2020-02" db="EMBL/GenBank/DDBJ databases">
        <authorList>
            <person name="Meier V. D."/>
        </authorList>
    </citation>
    <scope>NUCLEOTIDE SEQUENCE</scope>
    <source>
        <strain evidence="1">AVDCRST_MAG86</strain>
    </source>
</reference>
<dbReference type="AlphaFoldDB" id="A0A6J4VLB3"/>
<evidence type="ECO:0000313" key="1">
    <source>
        <dbReference type="EMBL" id="CAA9581356.1"/>
    </source>
</evidence>
<organism evidence="1">
    <name type="scientific">uncultured Truepera sp</name>
    <dbReference type="NCBI Taxonomy" id="543023"/>
    <lineage>
        <taxon>Bacteria</taxon>
        <taxon>Thermotogati</taxon>
        <taxon>Deinococcota</taxon>
        <taxon>Deinococci</taxon>
        <taxon>Trueperales</taxon>
        <taxon>Trueperaceae</taxon>
        <taxon>Truepera</taxon>
        <taxon>environmental samples</taxon>
    </lineage>
</organism>
<gene>
    <name evidence="1" type="ORF">AVDCRST_MAG86-2859</name>
</gene>
<accession>A0A6J4VLB3</accession>
<sequence length="49" mass="5805">WAGWSLTSRTRAAPSFTFSARMFFTTRRVRTHPTRLETRVSIKKRALYT</sequence>
<name>A0A6J4VLB3_9DEIN</name>
<proteinExistence type="predicted"/>
<feature type="non-terminal residue" evidence="1">
    <location>
        <position position="49"/>
    </location>
</feature>
<dbReference type="EMBL" id="CADCWP010000257">
    <property type="protein sequence ID" value="CAA9581356.1"/>
    <property type="molecule type" value="Genomic_DNA"/>
</dbReference>